<protein>
    <submittedName>
        <fullName evidence="1">Uncharacterized protein</fullName>
    </submittedName>
</protein>
<proteinExistence type="predicted"/>
<evidence type="ECO:0000313" key="1">
    <source>
        <dbReference type="EMBL" id="MCW3170556.1"/>
    </source>
</evidence>
<name>A0ABT3I3A9_9FLAO</name>
<comment type="caution">
    <text evidence="1">The sequence shown here is derived from an EMBL/GenBank/DDBJ whole genome shotgun (WGS) entry which is preliminary data.</text>
</comment>
<dbReference type="EMBL" id="JAPDHW010000022">
    <property type="protein sequence ID" value="MCW3170556.1"/>
    <property type="molecule type" value="Genomic_DNA"/>
</dbReference>
<dbReference type="Proteomes" id="UP001163731">
    <property type="component" value="Unassembled WGS sequence"/>
</dbReference>
<sequence>IIGFYSYNYNLNTPQKKSALKLELLLVNDRKIFIDSIEGMDVSVLINIVKILQSELNFEIIKKNKFNNRFWYSKK</sequence>
<organism evidence="1 2">
    <name type="scientific">Chryseobacterium kimseyorum</name>
    <dbReference type="NCBI Taxonomy" id="2984028"/>
    <lineage>
        <taxon>Bacteria</taxon>
        <taxon>Pseudomonadati</taxon>
        <taxon>Bacteroidota</taxon>
        <taxon>Flavobacteriia</taxon>
        <taxon>Flavobacteriales</taxon>
        <taxon>Weeksellaceae</taxon>
        <taxon>Chryseobacterium group</taxon>
        <taxon>Chryseobacterium</taxon>
    </lineage>
</organism>
<gene>
    <name evidence="1" type="ORF">OMO38_18670</name>
</gene>
<evidence type="ECO:0000313" key="2">
    <source>
        <dbReference type="Proteomes" id="UP001163731"/>
    </source>
</evidence>
<keyword evidence="2" id="KW-1185">Reference proteome</keyword>
<accession>A0ABT3I3A9</accession>
<feature type="non-terminal residue" evidence="1">
    <location>
        <position position="1"/>
    </location>
</feature>
<reference evidence="1" key="1">
    <citation type="submission" date="2022-10" db="EMBL/GenBank/DDBJ databases">
        <title>Chryseobacterium babae sp. nov. isolated from the gut of the beetle Oryctes rhinoceros, and Chryseobacterium kimseyorum sp. nov., isolated from a stick insect rearing cage.</title>
        <authorList>
            <person name="Shelomi M."/>
            <person name="Han C.-J."/>
            <person name="Chen W.-M."/>
            <person name="Chen H.-K."/>
            <person name="Liaw S.-J."/>
            <person name="Muhle E."/>
            <person name="Clermont D."/>
        </authorList>
    </citation>
    <scope>NUCLEOTIDE SEQUENCE</scope>
    <source>
        <strain evidence="1">09-1422</strain>
    </source>
</reference>
<dbReference type="RefSeq" id="WP_264751691.1">
    <property type="nucleotide sequence ID" value="NZ_JAPDHW010000022.1"/>
</dbReference>